<name>A0AA39NFS9_9AGAR</name>
<comment type="caution">
    <text evidence="1">The sequence shown here is derived from an EMBL/GenBank/DDBJ whole genome shotgun (WGS) entry which is preliminary data.</text>
</comment>
<dbReference type="SUPFAM" id="SSF52047">
    <property type="entry name" value="RNI-like"/>
    <property type="match status" value="1"/>
</dbReference>
<dbReference type="InterPro" id="IPR032675">
    <property type="entry name" value="LRR_dom_sf"/>
</dbReference>
<reference evidence="1" key="1">
    <citation type="submission" date="2023-06" db="EMBL/GenBank/DDBJ databases">
        <authorList>
            <consortium name="Lawrence Berkeley National Laboratory"/>
            <person name="Ahrendt S."/>
            <person name="Sahu N."/>
            <person name="Indic B."/>
            <person name="Wong-Bajracharya J."/>
            <person name="Merenyi Z."/>
            <person name="Ke H.-M."/>
            <person name="Monk M."/>
            <person name="Kocsube S."/>
            <person name="Drula E."/>
            <person name="Lipzen A."/>
            <person name="Balint B."/>
            <person name="Henrissat B."/>
            <person name="Andreopoulos B."/>
            <person name="Martin F.M."/>
            <person name="Harder C.B."/>
            <person name="Rigling D."/>
            <person name="Ford K.L."/>
            <person name="Foster G.D."/>
            <person name="Pangilinan J."/>
            <person name="Papanicolaou A."/>
            <person name="Barry K."/>
            <person name="LaButti K."/>
            <person name="Viragh M."/>
            <person name="Koriabine M."/>
            <person name="Yan M."/>
            <person name="Riley R."/>
            <person name="Champramary S."/>
            <person name="Plett K.L."/>
            <person name="Tsai I.J."/>
            <person name="Slot J."/>
            <person name="Sipos G."/>
            <person name="Plett J."/>
            <person name="Nagy L.G."/>
            <person name="Grigoriev I.V."/>
        </authorList>
    </citation>
    <scope>NUCLEOTIDE SEQUENCE</scope>
    <source>
        <strain evidence="1">ICMP 16352</strain>
    </source>
</reference>
<evidence type="ECO:0000313" key="2">
    <source>
        <dbReference type="Proteomes" id="UP001175227"/>
    </source>
</evidence>
<sequence length="512" mass="57101">METSTSPSKNVLYNPDLLGIICWFLKDIKFLPFGTLGTNGNSLCALALTCHATCDTALDCLWHDISGMEPLLSIFPRAISPSSNLPWIPPDPISDEIWARFDRYSNRIRSFTLTASLGALYSPTVPLRLAERQEPLLPKLQKLRVEGFADPSMLLPFLSSPLLDEVVIVFPSDIEADMASMSIWTVGWKVPGLRSLTVEQHFPSFPDDSISVISNGGFSNLRQLRRLNIETCPVDLTFLVQLSSSPHLAELQVLVLQPGVGRPQRRLTQIAFPSLKSLQVAACASLMPSILRLIRQGSLTHLVYQNFPPASFGEDILGLAEFVPAFHAEIASRFPSLISLTLDHSLHLALEDSEELCELSRVSMHPLYDLSKLQTMIYYGMLCVDNDAVDFATSWPEIRSLFICRLHATSPTYGILAVLAKHCPLLTDLSIPITFPPKDVPLRDDGVFSHKLRIFHAFLEPIDCNASIAHYLDRMFPFLVSIEGGVGWDQVRSIILDACQPARRDQLQRLRE</sequence>
<dbReference type="Gene3D" id="3.80.10.10">
    <property type="entry name" value="Ribonuclease Inhibitor"/>
    <property type="match status" value="1"/>
</dbReference>
<accession>A0AA39NFS9</accession>
<organism evidence="1 2">
    <name type="scientific">Armillaria novae-zelandiae</name>
    <dbReference type="NCBI Taxonomy" id="153914"/>
    <lineage>
        <taxon>Eukaryota</taxon>
        <taxon>Fungi</taxon>
        <taxon>Dikarya</taxon>
        <taxon>Basidiomycota</taxon>
        <taxon>Agaricomycotina</taxon>
        <taxon>Agaricomycetes</taxon>
        <taxon>Agaricomycetidae</taxon>
        <taxon>Agaricales</taxon>
        <taxon>Marasmiineae</taxon>
        <taxon>Physalacriaceae</taxon>
        <taxon>Armillaria</taxon>
    </lineage>
</organism>
<evidence type="ECO:0008006" key="3">
    <source>
        <dbReference type="Google" id="ProtNLM"/>
    </source>
</evidence>
<keyword evidence="2" id="KW-1185">Reference proteome</keyword>
<proteinExistence type="predicted"/>
<feature type="non-terminal residue" evidence="1">
    <location>
        <position position="512"/>
    </location>
</feature>
<protein>
    <recommendedName>
        <fullName evidence="3">F-box domain-containing protein</fullName>
    </recommendedName>
</protein>
<dbReference type="EMBL" id="JAUEPR010000098">
    <property type="protein sequence ID" value="KAK0464810.1"/>
    <property type="molecule type" value="Genomic_DNA"/>
</dbReference>
<dbReference type="AlphaFoldDB" id="A0AA39NFS9"/>
<dbReference type="Proteomes" id="UP001175227">
    <property type="component" value="Unassembled WGS sequence"/>
</dbReference>
<evidence type="ECO:0000313" key="1">
    <source>
        <dbReference type="EMBL" id="KAK0464810.1"/>
    </source>
</evidence>
<gene>
    <name evidence="1" type="ORF">IW261DRAFT_1407832</name>
</gene>